<comment type="caution">
    <text evidence="1">The sequence shown here is derived from an EMBL/GenBank/DDBJ whole genome shotgun (WGS) entry which is preliminary data.</text>
</comment>
<protein>
    <submittedName>
        <fullName evidence="1">Uncharacterized protein</fullName>
    </submittedName>
</protein>
<dbReference type="EMBL" id="JACGLT010000001">
    <property type="protein sequence ID" value="MBA6151515.1"/>
    <property type="molecule type" value="Genomic_DNA"/>
</dbReference>
<evidence type="ECO:0000313" key="2">
    <source>
        <dbReference type="Proteomes" id="UP000541857"/>
    </source>
</evidence>
<evidence type="ECO:0000313" key="1">
    <source>
        <dbReference type="EMBL" id="MBA6151515.1"/>
    </source>
</evidence>
<reference evidence="1 2" key="1">
    <citation type="submission" date="2020-07" db="EMBL/GenBank/DDBJ databases">
        <title>Bacterium isolated from marine sediment.</title>
        <authorList>
            <person name="Shang D."/>
        </authorList>
    </citation>
    <scope>NUCLEOTIDE SEQUENCE [LARGE SCALE GENOMIC DNA]</scope>
    <source>
        <strain evidence="1 2">F6074</strain>
    </source>
</reference>
<gene>
    <name evidence="1" type="ORF">H3Z82_02110</name>
</gene>
<keyword evidence="2" id="KW-1185">Reference proteome</keyword>
<dbReference type="Proteomes" id="UP000541857">
    <property type="component" value="Unassembled WGS sequence"/>
</dbReference>
<dbReference type="Pfam" id="PF21786">
    <property type="entry name" value="Bflower_3"/>
    <property type="match status" value="1"/>
</dbReference>
<organism evidence="1 2">
    <name type="scientific">Gelidibacter maritimus</name>
    <dbReference type="NCBI Taxonomy" id="2761487"/>
    <lineage>
        <taxon>Bacteria</taxon>
        <taxon>Pseudomonadati</taxon>
        <taxon>Bacteroidota</taxon>
        <taxon>Flavobacteriia</taxon>
        <taxon>Flavobacteriales</taxon>
        <taxon>Flavobacteriaceae</taxon>
        <taxon>Gelidibacter</taxon>
    </lineage>
</organism>
<dbReference type="RefSeq" id="WP_182202217.1">
    <property type="nucleotide sequence ID" value="NZ_JACGLT010000001.1"/>
</dbReference>
<name>A0A7W2M2J1_9FLAO</name>
<accession>A0A7W2M2J1</accession>
<dbReference type="InterPro" id="IPR048909">
    <property type="entry name" value="Bflower_3"/>
</dbReference>
<dbReference type="AlphaFoldDB" id="A0A7W2M2J1"/>
<proteinExistence type="predicted"/>
<sequence>MRTTFIITAILFTLVTNAQSYIREGKGDYNNVLYTWDGKYLRQGKGNYGTVVFTMAWKYIRQGM</sequence>